<comment type="similarity">
    <text evidence="6">Belongs to the CTF8 family.</text>
</comment>
<dbReference type="Proteomes" id="UP000620104">
    <property type="component" value="Unassembled WGS sequence"/>
</dbReference>
<evidence type="ECO:0000256" key="6">
    <source>
        <dbReference type="ARBA" id="ARBA00038447"/>
    </source>
</evidence>
<accession>A0A8H3TZU8</accession>
<evidence type="ECO:0000256" key="2">
    <source>
        <dbReference type="ARBA" id="ARBA00022705"/>
    </source>
</evidence>
<evidence type="ECO:0000313" key="8">
    <source>
        <dbReference type="EMBL" id="GHJ90245.1"/>
    </source>
</evidence>
<feature type="region of interest" description="Disordered" evidence="7">
    <location>
        <begin position="124"/>
        <end position="215"/>
    </location>
</feature>
<evidence type="ECO:0000256" key="3">
    <source>
        <dbReference type="ARBA" id="ARBA00023125"/>
    </source>
</evidence>
<evidence type="ECO:0000256" key="5">
    <source>
        <dbReference type="ARBA" id="ARBA00023306"/>
    </source>
</evidence>
<evidence type="ECO:0000256" key="7">
    <source>
        <dbReference type="SAM" id="MobiDB-lite"/>
    </source>
</evidence>
<dbReference type="GO" id="GO:0006260">
    <property type="term" value="P:DNA replication"/>
    <property type="evidence" value="ECO:0007669"/>
    <property type="project" value="UniProtKB-KW"/>
</dbReference>
<dbReference type="GO" id="GO:0003677">
    <property type="term" value="F:DNA binding"/>
    <property type="evidence" value="ECO:0007669"/>
    <property type="project" value="UniProtKB-KW"/>
</dbReference>
<evidence type="ECO:0000256" key="4">
    <source>
        <dbReference type="ARBA" id="ARBA00023242"/>
    </source>
</evidence>
<dbReference type="PANTHER" id="PTHR28605:SF1">
    <property type="entry name" value="CHROMOSOME TRANSMISSION FIDELITY FACTOR 8"/>
    <property type="match status" value="1"/>
</dbReference>
<organism evidence="8 9">
    <name type="scientific">Naganishia liquefaciens</name>
    <dbReference type="NCBI Taxonomy" id="104408"/>
    <lineage>
        <taxon>Eukaryota</taxon>
        <taxon>Fungi</taxon>
        <taxon>Dikarya</taxon>
        <taxon>Basidiomycota</taxon>
        <taxon>Agaricomycotina</taxon>
        <taxon>Tremellomycetes</taxon>
        <taxon>Filobasidiales</taxon>
        <taxon>Filobasidiaceae</taxon>
        <taxon>Naganishia</taxon>
    </lineage>
</organism>
<evidence type="ECO:0008006" key="10">
    <source>
        <dbReference type="Google" id="ProtNLM"/>
    </source>
</evidence>
<proteinExistence type="inferred from homology"/>
<dbReference type="OrthoDB" id="121932at2759"/>
<keyword evidence="4" id="KW-0539">Nucleus</keyword>
<sequence length="247" mass="26715">MRISLTIPTSAIHAPAYAKTDPPLVQLAGTGELVIIELQGELNYEGDPRGKVAGLLSFERMDKPTLHLGKHHLLHGKIVSLPHPLAVIRRVGPVELDPATESEEEDAENLSSDEQDSMNTLAQPQKLDAPSTPSRPKTGSAVPGWLQTPKRTARNTSAAPDVPLTSSPPPAHNARDYSSDLSSPFPDAKRSLPDTATGDKAEIKRRKVSTSRGNARTKEYETVAIVRRKIVFGLRPEPIVTATVLPE</sequence>
<dbReference type="InterPro" id="IPR018607">
    <property type="entry name" value="Ctf8"/>
</dbReference>
<comment type="caution">
    <text evidence="8">The sequence shown here is derived from an EMBL/GenBank/DDBJ whole genome shotgun (WGS) entry which is preliminary data.</text>
</comment>
<dbReference type="EMBL" id="BLZA01000057">
    <property type="protein sequence ID" value="GHJ90245.1"/>
    <property type="molecule type" value="Genomic_DNA"/>
</dbReference>
<comment type="subcellular location">
    <subcellularLocation>
        <location evidence="1">Nucleus</location>
    </subcellularLocation>
</comment>
<reference evidence="8" key="1">
    <citation type="submission" date="2020-07" db="EMBL/GenBank/DDBJ databases">
        <title>Draft Genome Sequence of a Deep-Sea Yeast, Naganishia (Cryptococcus) liquefaciens strain N6.</title>
        <authorList>
            <person name="Han Y.W."/>
            <person name="Kajitani R."/>
            <person name="Morimoto H."/>
            <person name="Parhat M."/>
            <person name="Tsubouchi H."/>
            <person name="Bakenova O."/>
            <person name="Ogata M."/>
            <person name="Argunhan B."/>
            <person name="Aoki R."/>
            <person name="Kajiwara S."/>
            <person name="Itoh T."/>
            <person name="Iwasaki H."/>
        </authorList>
    </citation>
    <scope>NUCLEOTIDE SEQUENCE</scope>
    <source>
        <strain evidence="8">N6</strain>
    </source>
</reference>
<dbReference type="Pfam" id="PF09696">
    <property type="entry name" value="Ctf8"/>
    <property type="match status" value="1"/>
</dbReference>
<evidence type="ECO:0000313" key="9">
    <source>
        <dbReference type="Proteomes" id="UP000620104"/>
    </source>
</evidence>
<dbReference type="AlphaFoldDB" id="A0A8H3TZU8"/>
<feature type="compositionally biased region" description="Basic and acidic residues" evidence="7">
    <location>
        <begin position="187"/>
        <end position="202"/>
    </location>
</feature>
<protein>
    <recommendedName>
        <fullName evidence="10">Chromosome transmission fidelity protein 8</fullName>
    </recommendedName>
</protein>
<dbReference type="GO" id="GO:0007064">
    <property type="term" value="P:mitotic sister chromatid cohesion"/>
    <property type="evidence" value="ECO:0007669"/>
    <property type="project" value="InterPro"/>
</dbReference>
<keyword evidence="3" id="KW-0238">DNA-binding</keyword>
<dbReference type="GO" id="GO:0031390">
    <property type="term" value="C:Ctf18 RFC-like complex"/>
    <property type="evidence" value="ECO:0007669"/>
    <property type="project" value="InterPro"/>
</dbReference>
<name>A0A8H3TZU8_9TREE</name>
<keyword evidence="9" id="KW-1185">Reference proteome</keyword>
<evidence type="ECO:0000256" key="1">
    <source>
        <dbReference type="ARBA" id="ARBA00004123"/>
    </source>
</evidence>
<dbReference type="PANTHER" id="PTHR28605">
    <property type="entry name" value="CTF8, CHROMOSOME TRANSMISSION FIDELITY FACTOR 8 HOMOLOG (S. CEREVISIAE)"/>
    <property type="match status" value="1"/>
</dbReference>
<keyword evidence="5" id="KW-0131">Cell cycle</keyword>
<keyword evidence="2" id="KW-0235">DNA replication</keyword>
<gene>
    <name evidence="8" type="ORF">NliqN6_6647</name>
</gene>